<dbReference type="Pfam" id="PF00850">
    <property type="entry name" value="Hist_deacetyl"/>
    <property type="match status" value="1"/>
</dbReference>
<protein>
    <submittedName>
        <fullName evidence="3">Histone deacetylase-like amidohydrolase</fullName>
        <ecNumber evidence="3">3.5.1.-</ecNumber>
    </submittedName>
</protein>
<gene>
    <name evidence="3" type="primary">hdaH</name>
    <name evidence="3" type="ORF">Pan181_29660</name>
</gene>
<dbReference type="AlphaFoldDB" id="A0A518APV1"/>
<dbReference type="PANTHER" id="PTHR10625:SF10">
    <property type="entry name" value="HISTONE DEACETYLASE HDAC1"/>
    <property type="match status" value="1"/>
</dbReference>
<organism evidence="3 4">
    <name type="scientific">Aeoliella mucimassa</name>
    <dbReference type="NCBI Taxonomy" id="2527972"/>
    <lineage>
        <taxon>Bacteria</taxon>
        <taxon>Pseudomonadati</taxon>
        <taxon>Planctomycetota</taxon>
        <taxon>Planctomycetia</taxon>
        <taxon>Pirellulales</taxon>
        <taxon>Lacipirellulaceae</taxon>
        <taxon>Aeoliella</taxon>
    </lineage>
</organism>
<dbReference type="SUPFAM" id="SSF52768">
    <property type="entry name" value="Arginase/deacetylase"/>
    <property type="match status" value="1"/>
</dbReference>
<dbReference type="GO" id="GO:0004407">
    <property type="term" value="F:histone deacetylase activity"/>
    <property type="evidence" value="ECO:0007669"/>
    <property type="project" value="TreeGrafter"/>
</dbReference>
<evidence type="ECO:0000259" key="2">
    <source>
        <dbReference type="Pfam" id="PF00850"/>
    </source>
</evidence>
<dbReference type="InterPro" id="IPR000286">
    <property type="entry name" value="HDACs"/>
</dbReference>
<evidence type="ECO:0000256" key="1">
    <source>
        <dbReference type="ARBA" id="ARBA00005947"/>
    </source>
</evidence>
<evidence type="ECO:0000313" key="3">
    <source>
        <dbReference type="EMBL" id="QDU56754.1"/>
    </source>
</evidence>
<dbReference type="Gene3D" id="3.40.800.20">
    <property type="entry name" value="Histone deacetylase domain"/>
    <property type="match status" value="1"/>
</dbReference>
<evidence type="ECO:0000313" key="4">
    <source>
        <dbReference type="Proteomes" id="UP000315750"/>
    </source>
</evidence>
<comment type="similarity">
    <text evidence="1">Belongs to the histone deacetylase family.</text>
</comment>
<dbReference type="InterPro" id="IPR023801">
    <property type="entry name" value="His_deacetylse_dom"/>
</dbReference>
<dbReference type="EMBL" id="CP036278">
    <property type="protein sequence ID" value="QDU56754.1"/>
    <property type="molecule type" value="Genomic_DNA"/>
</dbReference>
<dbReference type="PANTHER" id="PTHR10625">
    <property type="entry name" value="HISTONE DEACETYLASE HDAC1-RELATED"/>
    <property type="match status" value="1"/>
</dbReference>
<keyword evidence="4" id="KW-1185">Reference proteome</keyword>
<dbReference type="InterPro" id="IPR037138">
    <property type="entry name" value="His_deacetylse_dom_sf"/>
</dbReference>
<dbReference type="RefSeq" id="WP_145247452.1">
    <property type="nucleotide sequence ID" value="NZ_CP036278.1"/>
</dbReference>
<dbReference type="CDD" id="cd09992">
    <property type="entry name" value="HDAC_classII"/>
    <property type="match status" value="1"/>
</dbReference>
<dbReference type="PRINTS" id="PR01270">
    <property type="entry name" value="HDASUPER"/>
</dbReference>
<accession>A0A518APV1</accession>
<reference evidence="3 4" key="1">
    <citation type="submission" date="2019-02" db="EMBL/GenBank/DDBJ databases">
        <title>Deep-cultivation of Planctomycetes and their phenomic and genomic characterization uncovers novel biology.</title>
        <authorList>
            <person name="Wiegand S."/>
            <person name="Jogler M."/>
            <person name="Boedeker C."/>
            <person name="Pinto D."/>
            <person name="Vollmers J."/>
            <person name="Rivas-Marin E."/>
            <person name="Kohn T."/>
            <person name="Peeters S.H."/>
            <person name="Heuer A."/>
            <person name="Rast P."/>
            <person name="Oberbeckmann S."/>
            <person name="Bunk B."/>
            <person name="Jeske O."/>
            <person name="Meyerdierks A."/>
            <person name="Storesund J.E."/>
            <person name="Kallscheuer N."/>
            <person name="Luecker S."/>
            <person name="Lage O.M."/>
            <person name="Pohl T."/>
            <person name="Merkel B.J."/>
            <person name="Hornburger P."/>
            <person name="Mueller R.-W."/>
            <person name="Bruemmer F."/>
            <person name="Labrenz M."/>
            <person name="Spormann A.M."/>
            <person name="Op den Camp H."/>
            <person name="Overmann J."/>
            <person name="Amann R."/>
            <person name="Jetten M.S.M."/>
            <person name="Mascher T."/>
            <person name="Medema M.H."/>
            <person name="Devos D.P."/>
            <person name="Kaster A.-K."/>
            <person name="Ovreas L."/>
            <person name="Rohde M."/>
            <person name="Galperin M.Y."/>
            <person name="Jogler C."/>
        </authorList>
    </citation>
    <scope>NUCLEOTIDE SEQUENCE [LARGE SCALE GENOMIC DNA]</scope>
    <source>
        <strain evidence="3 4">Pan181</strain>
    </source>
</reference>
<name>A0A518APV1_9BACT</name>
<dbReference type="InterPro" id="IPR023696">
    <property type="entry name" value="Ureohydrolase_dom_sf"/>
</dbReference>
<sequence length="315" mass="34807">MTLLYYNPQFQEHQTGNTHPENPGRLLPIVRHMNFVALGPHCRRPSWEPATIAQLAQVHDRSHIAMVREFASKGGGWIEQDTYVSDRSADVAMLAAGAACDAVQRVVAGEDHQAFCLIRPPGHHALPNGAMGFCLFNNVATAARMATRQLDIERVLVIDWDVHHGNGTQDIFWDDPQVGFLSIHRWPFYPGTGAADETGKGDGLGTTLNVPLELGTSRTDYIDHFTKALETLAERMRPQLVIISAGFDAHHLDPVGALGLETEDYQTLTRAVLKVAETHADGRLVSVLEGGYNPEVLADCIEVHLETLMEWHDEL</sequence>
<dbReference type="EC" id="3.5.1.-" evidence="3"/>
<dbReference type="OrthoDB" id="9808367at2"/>
<keyword evidence="3" id="KW-0378">Hydrolase</keyword>
<dbReference type="Proteomes" id="UP000315750">
    <property type="component" value="Chromosome"/>
</dbReference>
<dbReference type="GO" id="GO:0040029">
    <property type="term" value="P:epigenetic regulation of gene expression"/>
    <property type="evidence" value="ECO:0007669"/>
    <property type="project" value="TreeGrafter"/>
</dbReference>
<proteinExistence type="inferred from homology"/>
<dbReference type="KEGG" id="amuc:Pan181_29660"/>
<feature type="domain" description="Histone deacetylase" evidence="2">
    <location>
        <begin position="19"/>
        <end position="308"/>
    </location>
</feature>
<dbReference type="GO" id="GO:0016787">
    <property type="term" value="F:hydrolase activity"/>
    <property type="evidence" value="ECO:0007669"/>
    <property type="project" value="UniProtKB-KW"/>
</dbReference>